<accession>D5EKH2</accession>
<keyword evidence="1" id="KW-0812">Transmembrane</keyword>
<dbReference type="Proteomes" id="UP000000925">
    <property type="component" value="Chromosome"/>
</dbReference>
<sequence length="64" mass="7389">MPVENYLTLLPIILLGIFFFGVSIGTLYWAAKRGQLRNFDDQAKVIFTDEEPEGEFSDRFPSKF</sequence>
<keyword evidence="1" id="KW-0472">Membrane</keyword>
<dbReference type="HOGENOM" id="CLU_2860052_0_0_0"/>
<dbReference type="KEGG" id="caa:Caka_0024"/>
<dbReference type="OrthoDB" id="198368at2"/>
<protein>
    <recommendedName>
        <fullName evidence="4">Cytochrome oxidase maturation protein, cbb3-type</fullName>
    </recommendedName>
</protein>
<dbReference type="AlphaFoldDB" id="D5EKH2"/>
<evidence type="ECO:0000313" key="2">
    <source>
        <dbReference type="EMBL" id="ADE53053.1"/>
    </source>
</evidence>
<evidence type="ECO:0008006" key="4">
    <source>
        <dbReference type="Google" id="ProtNLM"/>
    </source>
</evidence>
<reference evidence="2 3" key="1">
    <citation type="journal article" date="2010" name="Stand. Genomic Sci.">
        <title>Complete genome sequence of Coraliomargarita akajimensis type strain (04OKA010-24).</title>
        <authorList>
            <person name="Mavromatis K."/>
            <person name="Abt B."/>
            <person name="Brambilla E."/>
            <person name="Lapidus A."/>
            <person name="Copeland A."/>
            <person name="Deshpande S."/>
            <person name="Nolan M."/>
            <person name="Lucas S."/>
            <person name="Tice H."/>
            <person name="Cheng J.F."/>
            <person name="Han C."/>
            <person name="Detter J.C."/>
            <person name="Woyke T."/>
            <person name="Goodwin L."/>
            <person name="Pitluck S."/>
            <person name="Held B."/>
            <person name="Brettin T."/>
            <person name="Tapia R."/>
            <person name="Ivanova N."/>
            <person name="Mikhailova N."/>
            <person name="Pati A."/>
            <person name="Liolios K."/>
            <person name="Chen A."/>
            <person name="Palaniappan K."/>
            <person name="Land M."/>
            <person name="Hauser L."/>
            <person name="Chang Y.J."/>
            <person name="Jeffries C.D."/>
            <person name="Rohde M."/>
            <person name="Goker M."/>
            <person name="Bristow J."/>
            <person name="Eisen J.A."/>
            <person name="Markowitz V."/>
            <person name="Hugenholtz P."/>
            <person name="Klenk H.P."/>
            <person name="Kyrpides N.C."/>
        </authorList>
    </citation>
    <scope>NUCLEOTIDE SEQUENCE [LARGE SCALE GENOMIC DNA]</scope>
    <source>
        <strain evidence="3">DSM 45221 / IAM 15411 / JCM 23193 / KCTC 12865</strain>
    </source>
</reference>
<keyword evidence="1" id="KW-1133">Transmembrane helix</keyword>
<dbReference type="EMBL" id="CP001998">
    <property type="protein sequence ID" value="ADE53053.1"/>
    <property type="molecule type" value="Genomic_DNA"/>
</dbReference>
<dbReference type="RefSeq" id="WP_013041779.1">
    <property type="nucleotide sequence ID" value="NC_014008.1"/>
</dbReference>
<name>D5EKH2_CORAD</name>
<dbReference type="STRING" id="583355.Caka_0024"/>
<keyword evidence="3" id="KW-1185">Reference proteome</keyword>
<organism evidence="2 3">
    <name type="scientific">Coraliomargarita akajimensis (strain DSM 45221 / IAM 15411 / JCM 23193 / KCTC 12865 / 04OKA010-24)</name>
    <dbReference type="NCBI Taxonomy" id="583355"/>
    <lineage>
        <taxon>Bacteria</taxon>
        <taxon>Pseudomonadati</taxon>
        <taxon>Verrucomicrobiota</taxon>
        <taxon>Opitutia</taxon>
        <taxon>Puniceicoccales</taxon>
        <taxon>Coraliomargaritaceae</taxon>
        <taxon>Coraliomargarita</taxon>
    </lineage>
</organism>
<evidence type="ECO:0000313" key="3">
    <source>
        <dbReference type="Proteomes" id="UP000000925"/>
    </source>
</evidence>
<gene>
    <name evidence="2" type="ordered locus">Caka_0024</name>
</gene>
<proteinExistence type="predicted"/>
<dbReference type="eggNOG" id="COG3197">
    <property type="taxonomic scope" value="Bacteria"/>
</dbReference>
<feature type="transmembrane region" description="Helical" evidence="1">
    <location>
        <begin position="6"/>
        <end position="30"/>
    </location>
</feature>
<evidence type="ECO:0000256" key="1">
    <source>
        <dbReference type="SAM" id="Phobius"/>
    </source>
</evidence>